<gene>
    <name evidence="3" type="ORF">ACFPOF_08265</name>
</gene>
<feature type="transmembrane region" description="Helical" evidence="2">
    <location>
        <begin position="174"/>
        <end position="196"/>
    </location>
</feature>
<dbReference type="Proteomes" id="UP001596113">
    <property type="component" value="Unassembled WGS sequence"/>
</dbReference>
<keyword evidence="2" id="KW-0812">Transmembrane</keyword>
<keyword evidence="4" id="KW-1185">Reference proteome</keyword>
<organism evidence="3 4">
    <name type="scientific">Cohnella soli</name>
    <dbReference type="NCBI Taxonomy" id="425005"/>
    <lineage>
        <taxon>Bacteria</taxon>
        <taxon>Bacillati</taxon>
        <taxon>Bacillota</taxon>
        <taxon>Bacilli</taxon>
        <taxon>Bacillales</taxon>
        <taxon>Paenibacillaceae</taxon>
        <taxon>Cohnella</taxon>
    </lineage>
</organism>
<comment type="caution">
    <text evidence="3">The sequence shown here is derived from an EMBL/GenBank/DDBJ whole genome shotgun (WGS) entry which is preliminary data.</text>
</comment>
<name>A0ABW0HNW8_9BACL</name>
<feature type="transmembrane region" description="Helical" evidence="2">
    <location>
        <begin position="20"/>
        <end position="44"/>
    </location>
</feature>
<reference evidence="4" key="1">
    <citation type="journal article" date="2019" name="Int. J. Syst. Evol. Microbiol.">
        <title>The Global Catalogue of Microorganisms (GCM) 10K type strain sequencing project: providing services to taxonomists for standard genome sequencing and annotation.</title>
        <authorList>
            <consortium name="The Broad Institute Genomics Platform"/>
            <consortium name="The Broad Institute Genome Sequencing Center for Infectious Disease"/>
            <person name="Wu L."/>
            <person name="Ma J."/>
        </authorList>
    </citation>
    <scope>NUCLEOTIDE SEQUENCE [LARGE SCALE GENOMIC DNA]</scope>
    <source>
        <strain evidence="4">CGMCC 1.18575</strain>
    </source>
</reference>
<feature type="transmembrane region" description="Helical" evidence="2">
    <location>
        <begin position="143"/>
        <end position="162"/>
    </location>
</feature>
<dbReference type="Pfam" id="PF07690">
    <property type="entry name" value="MFS_1"/>
    <property type="match status" value="1"/>
</dbReference>
<dbReference type="SUPFAM" id="SSF103473">
    <property type="entry name" value="MFS general substrate transporter"/>
    <property type="match status" value="1"/>
</dbReference>
<evidence type="ECO:0000256" key="2">
    <source>
        <dbReference type="SAM" id="Phobius"/>
    </source>
</evidence>
<feature type="transmembrane region" description="Helical" evidence="2">
    <location>
        <begin position="311"/>
        <end position="333"/>
    </location>
</feature>
<dbReference type="PANTHER" id="PTHR23526">
    <property type="entry name" value="INTEGRAL MEMBRANE TRANSPORT PROTEIN-RELATED"/>
    <property type="match status" value="1"/>
</dbReference>
<dbReference type="PANTHER" id="PTHR23526:SF2">
    <property type="entry name" value="MAJOR FACILITATOR SUPERFAMILY (MFS) PROFILE DOMAIN-CONTAINING PROTEIN"/>
    <property type="match status" value="1"/>
</dbReference>
<dbReference type="RefSeq" id="WP_378131464.1">
    <property type="nucleotide sequence ID" value="NZ_JBHSMI010000015.1"/>
</dbReference>
<comment type="subcellular location">
    <subcellularLocation>
        <location evidence="1">Cell membrane</location>
        <topology evidence="1">Multi-pass membrane protein</topology>
    </subcellularLocation>
</comment>
<feature type="transmembrane region" description="Helical" evidence="2">
    <location>
        <begin position="254"/>
        <end position="274"/>
    </location>
</feature>
<feature type="transmembrane region" description="Helical" evidence="2">
    <location>
        <begin position="221"/>
        <end position="248"/>
    </location>
</feature>
<feature type="transmembrane region" description="Helical" evidence="2">
    <location>
        <begin position="286"/>
        <end position="305"/>
    </location>
</feature>
<keyword evidence="2" id="KW-1133">Transmembrane helix</keyword>
<evidence type="ECO:0000313" key="4">
    <source>
        <dbReference type="Proteomes" id="UP001596113"/>
    </source>
</evidence>
<feature type="transmembrane region" description="Helical" evidence="2">
    <location>
        <begin position="83"/>
        <end position="101"/>
    </location>
</feature>
<evidence type="ECO:0000313" key="3">
    <source>
        <dbReference type="EMBL" id="MFC5402733.1"/>
    </source>
</evidence>
<feature type="transmembrane region" description="Helical" evidence="2">
    <location>
        <begin position="107"/>
        <end position="131"/>
    </location>
</feature>
<feature type="transmembrane region" description="Helical" evidence="2">
    <location>
        <begin position="50"/>
        <end position="71"/>
    </location>
</feature>
<keyword evidence="2" id="KW-0472">Membrane</keyword>
<proteinExistence type="predicted"/>
<accession>A0ABW0HNW8</accession>
<evidence type="ECO:0000256" key="1">
    <source>
        <dbReference type="ARBA" id="ARBA00004651"/>
    </source>
</evidence>
<feature type="transmembrane region" description="Helical" evidence="2">
    <location>
        <begin position="379"/>
        <end position="398"/>
    </location>
</feature>
<sequence>MPNSNHSAVRSSRLDSQTRLLLSVNAFFVTANALSGTYLGVYIWKASNDFAKVGWFTLFNYVIMALTFWIAGNGVKESNKMTYLRAGIFISAGFYAVVLLLGSSAQNWIYCLGMLQGLAAGLFWLSFNVVYFEMTDANNRDRFNGLAGVIGSVVGIVVPWTSGFLISRSAGGNGYRLVFAISLGVFVGGFLLSFLLRHRKTRGDYNWLLPFRYIVRRRTPWPALFGALAAQGLRESVIGVFIGLLVFVETGSEMRLGQFVLLTSAVGFVSFYVTGKWLKPSWRDKGMLVGAASLALSVIPLFFGVGFVSLLVYGILSALFMPLFVIPMTSSVFDWIGSDDESASLRVEFVVLRELALCAGRIVGMGIFIATVAATRKPAIISLLLAFVGSFPLLSWYLTRGRLRVGMEGRRSGKSPSPRLKSAK</sequence>
<protein>
    <submittedName>
        <fullName evidence="3">MFS transporter</fullName>
    </submittedName>
</protein>
<dbReference type="InterPro" id="IPR036259">
    <property type="entry name" value="MFS_trans_sf"/>
</dbReference>
<dbReference type="Gene3D" id="1.20.1250.20">
    <property type="entry name" value="MFS general substrate transporter like domains"/>
    <property type="match status" value="1"/>
</dbReference>
<feature type="transmembrane region" description="Helical" evidence="2">
    <location>
        <begin position="354"/>
        <end position="373"/>
    </location>
</feature>
<dbReference type="InterPro" id="IPR011701">
    <property type="entry name" value="MFS"/>
</dbReference>
<dbReference type="InterPro" id="IPR052528">
    <property type="entry name" value="Sugar_transport-like"/>
</dbReference>
<dbReference type="EMBL" id="JBHSMI010000015">
    <property type="protein sequence ID" value="MFC5402733.1"/>
    <property type="molecule type" value="Genomic_DNA"/>
</dbReference>